<keyword evidence="2" id="KW-0813">Transport</keyword>
<name>A0ABD0XT06_9HEMI</name>
<keyword evidence="4" id="KW-0446">Lipid-binding</keyword>
<dbReference type="AlphaFoldDB" id="A0ABD0XT06"/>
<sequence>MTVILSDEELISRGPIRPEDLLDMYQASRSFLCPLEANIYGLDCCEYTLTDMDTGNLLFTTASIPNPDDPLDINAGRRLNCRIKPGYLQARKIKATALYSIGEIPINEIRLIERFYFRNMFLWGFDFIVGNGVPYDMKSVDLIYRMPKLPHHLVREMVYAPYATMSDSFYFADGNLVLHRKSRYLFENV</sequence>
<dbReference type="Pfam" id="PF05351">
    <property type="entry name" value="GMP_PDE_delta"/>
    <property type="match status" value="1"/>
</dbReference>
<dbReference type="Gene3D" id="2.70.50.40">
    <property type="entry name" value="GMP phosphodiesterase, delta subunit"/>
    <property type="match status" value="1"/>
</dbReference>
<dbReference type="PANTHER" id="PTHR12951:SF1">
    <property type="entry name" value="PROTEIN UNC-119 HOMOLOG"/>
    <property type="match status" value="1"/>
</dbReference>
<comment type="similarity">
    <text evidence="1">Belongs to the PDE6D/unc-119 family.</text>
</comment>
<accession>A0ABD0XT06</accession>
<dbReference type="InterPro" id="IPR014756">
    <property type="entry name" value="Ig_E-set"/>
</dbReference>
<dbReference type="InterPro" id="IPR051519">
    <property type="entry name" value="PDE6D_unc-119_myristoyl-bd"/>
</dbReference>
<dbReference type="EMBL" id="JBFDAA010000023">
    <property type="protein sequence ID" value="KAL1110304.1"/>
    <property type="molecule type" value="Genomic_DNA"/>
</dbReference>
<dbReference type="GO" id="GO:0008289">
    <property type="term" value="F:lipid binding"/>
    <property type="evidence" value="ECO:0007669"/>
    <property type="project" value="UniProtKB-KW"/>
</dbReference>
<evidence type="ECO:0000256" key="1">
    <source>
        <dbReference type="ARBA" id="ARBA00008102"/>
    </source>
</evidence>
<keyword evidence="7" id="KW-1185">Reference proteome</keyword>
<keyword evidence="3" id="KW-0653">Protein transport</keyword>
<proteinExistence type="inferred from homology"/>
<reference evidence="6 7" key="1">
    <citation type="submission" date="2024-07" db="EMBL/GenBank/DDBJ databases">
        <title>Chromosome-level genome assembly of the water stick insect Ranatra chinensis (Heteroptera: Nepidae).</title>
        <authorList>
            <person name="Liu X."/>
        </authorList>
    </citation>
    <scope>NUCLEOTIDE SEQUENCE [LARGE SCALE GENOMIC DNA]</scope>
    <source>
        <strain evidence="6">Cailab_2021Rc</strain>
        <tissue evidence="6">Muscle</tissue>
    </source>
</reference>
<protein>
    <recommendedName>
        <fullName evidence="5">GMP phosphodiesterase delta subunit domain-containing protein</fullName>
    </recommendedName>
</protein>
<evidence type="ECO:0000256" key="2">
    <source>
        <dbReference type="ARBA" id="ARBA00022448"/>
    </source>
</evidence>
<evidence type="ECO:0000256" key="4">
    <source>
        <dbReference type="ARBA" id="ARBA00023121"/>
    </source>
</evidence>
<dbReference type="PANTHER" id="PTHR12951">
    <property type="entry name" value="RETINAL PROTEIN 4"/>
    <property type="match status" value="1"/>
</dbReference>
<organism evidence="6 7">
    <name type="scientific">Ranatra chinensis</name>
    <dbReference type="NCBI Taxonomy" id="642074"/>
    <lineage>
        <taxon>Eukaryota</taxon>
        <taxon>Metazoa</taxon>
        <taxon>Ecdysozoa</taxon>
        <taxon>Arthropoda</taxon>
        <taxon>Hexapoda</taxon>
        <taxon>Insecta</taxon>
        <taxon>Pterygota</taxon>
        <taxon>Neoptera</taxon>
        <taxon>Paraneoptera</taxon>
        <taxon>Hemiptera</taxon>
        <taxon>Heteroptera</taxon>
        <taxon>Panheteroptera</taxon>
        <taxon>Nepomorpha</taxon>
        <taxon>Nepidae</taxon>
        <taxon>Ranatrinae</taxon>
        <taxon>Ranatra</taxon>
    </lineage>
</organism>
<evidence type="ECO:0000313" key="6">
    <source>
        <dbReference type="EMBL" id="KAL1110304.1"/>
    </source>
</evidence>
<comment type="caution">
    <text evidence="6">The sequence shown here is derived from an EMBL/GenBank/DDBJ whole genome shotgun (WGS) entry which is preliminary data.</text>
</comment>
<dbReference type="SUPFAM" id="SSF81296">
    <property type="entry name" value="E set domains"/>
    <property type="match status" value="1"/>
</dbReference>
<evidence type="ECO:0000259" key="5">
    <source>
        <dbReference type="Pfam" id="PF05351"/>
    </source>
</evidence>
<gene>
    <name evidence="6" type="ORF">AAG570_008381</name>
</gene>
<feature type="domain" description="GMP phosphodiesterase delta subunit" evidence="5">
    <location>
        <begin position="36"/>
        <end position="186"/>
    </location>
</feature>
<dbReference type="GO" id="GO:0015031">
    <property type="term" value="P:protein transport"/>
    <property type="evidence" value="ECO:0007669"/>
    <property type="project" value="UniProtKB-KW"/>
</dbReference>
<evidence type="ECO:0000256" key="3">
    <source>
        <dbReference type="ARBA" id="ARBA00022927"/>
    </source>
</evidence>
<dbReference type="InterPro" id="IPR037036">
    <property type="entry name" value="PDED_dom_sf"/>
</dbReference>
<dbReference type="InterPro" id="IPR008015">
    <property type="entry name" value="PDED_dom"/>
</dbReference>
<evidence type="ECO:0000313" key="7">
    <source>
        <dbReference type="Proteomes" id="UP001558652"/>
    </source>
</evidence>
<dbReference type="Proteomes" id="UP001558652">
    <property type="component" value="Unassembled WGS sequence"/>
</dbReference>